<organism evidence="2 3">
    <name type="scientific">Pseudomonas cedrina subsp. cedrina</name>
    <dbReference type="NCBI Taxonomy" id="76762"/>
    <lineage>
        <taxon>Bacteria</taxon>
        <taxon>Pseudomonadati</taxon>
        <taxon>Pseudomonadota</taxon>
        <taxon>Gammaproteobacteria</taxon>
        <taxon>Pseudomonadales</taxon>
        <taxon>Pseudomonadaceae</taxon>
        <taxon>Pseudomonas</taxon>
    </lineage>
</organism>
<reference evidence="2 3" key="1">
    <citation type="submission" date="2016-10" db="EMBL/GenBank/DDBJ databases">
        <title>Pseudomonas lactis sp. nov. and Pseudomonas paralactis sp. nov., isolated from bovine raw milk.</title>
        <authorList>
            <person name="Von Neubeck M."/>
            <person name="Huptas C."/>
            <person name="Glueck C."/>
            <person name="Krewinkel M."/>
            <person name="Stoeckel M."/>
            <person name="Stressler T."/>
            <person name="Fischer L."/>
            <person name="Hinrichs J."/>
            <person name="Scherer S."/>
            <person name="Wenning M."/>
        </authorList>
    </citation>
    <scope>NUCLEOTIDE SEQUENCE [LARGE SCALE GENOMIC DNA]</scope>
    <source>
        <strain evidence="2 3">DSM 17516</strain>
    </source>
</reference>
<accession>A0A1V2JXX7</accession>
<dbReference type="Proteomes" id="UP000189295">
    <property type="component" value="Unassembled WGS sequence"/>
</dbReference>
<evidence type="ECO:0000313" key="2">
    <source>
        <dbReference type="EMBL" id="ONH50004.1"/>
    </source>
</evidence>
<evidence type="ECO:0000313" key="3">
    <source>
        <dbReference type="Proteomes" id="UP000189295"/>
    </source>
</evidence>
<sequence length="1493" mass="162646">MLISSRAYTEPNAASLPPSTQPLSQAGHSRAPEFDQQEFSQAAADKAVLQHYIQALESAQWTHAEGYEDTHMDNIPRHSSIGQWWQQYRDAVQNPAFLLWCEQRGLDIFSIVLEPHSGFLSGSFHGKQGYLRPESDAGWKAISAPILEAAKVLVPAREGHKLVLEAPTAGIPLAVVGNFYGETHPPETAEQARARAQALKQAGGFAPTPSSDMQRSPMARGTHALAEHRQRLADISDRYSLVIGDPLQSSEATADRALALHYSDMLREQAWGEALGYGTRLPDVSAHSRFGQWWQVYCDTFKSPDFLAWAASSGLDLQTMVVSQRDGSVVGTFNGRPRSLSLKDDSGWSSVAGPILAAGAAIAPDPRFNFLRPPIGFPENAPPLMLVGAFYGENTRALSKAQAKIDADRLARNQAPFNRAFTEPDPRSTSRLAAQRLALGVAQDRFNLIQALGAVEQAAAAGPMASVSGLLDSTSMQVHPHAGFAQQRLAGGPTQVSLKQFLQGSGFELPSTREQLMNLLKVLSFQLPEPGTRGDYWPLLGKQLLTTQQRTQVSAQIEQAARAAGVEEGGNVWQALAGPDISSGLPLAPDEVLERMLSNPAAEKLGKALEAALNGKSSGTSALDWTLTALVLDLDPAAGTRRNHVAGYDLAQSDNWGRPPAQIIDNLARHLVAQGKVRQAQAPAAARLLLGHMGPEFLVRDIPTRVVYGSHTWASLASSVARIEQIAPGTSRNMTFKQVMTFGQSQPVTAVGRQIQSQAQRNALVDWAVANGVVAPRADDAYPQEQLAEARTRFNQRLAQLVQASNVQQSQAPSRRDMALAELKTLLGSDVDVETPSIKSEEPFDRIALYLEPFGLYERLRDATAERFSILELYMAGAFAHPTVKWVSEDPTVQFDQVKETLEKQPDFKQRFHREFQDYLAAFKGSIAVNVQNMIAQLPLEDRKNLAYGQAELYSVREGFFVNSRTPYEAQAQARRGHFGLLIRTHRTSPSTCYELFPAQGILRKNPQLPDTFELGPSNAAQRPEVFAGGVTQGVESGRSMGLDYAAYLQGTVPRANARSDDLIIDRLPLTATASGENGDGAPDSYAHPSSVAIAQAAANFVLSDVEAMEKTAEGTTNYEKHQQFDQRVKETLINLIPFVSAYRKAGEGDYTGAFTDAELDVFGLLMPGLHGVLSVEDATEKLGGAGFTAASAQQAEMPMAIGKKFGSLSAQGYGLNPQHLVTPAQLETLSQREDVAVGNAQVDAKTVGVIAQYDKPSAQWYGYDVQGGNAYGLALTSFTPQVSTALRNAMTHIQEVAIDKMNLLDRNLKGSNEIALGGTMQAITQIDGELYTFEDTVKGVTRLNICAHGRELDTVDVLLGDRHTVLLNDVEYSPEQVLNKIRAKQIDPSRYDNVRLLICYAGRGNEPFAKEFQRLIQRPVHAFAGTVTATHGSTPMSKIFAKANELYGTDGEKMVRSLYANSQHHVAAVNPYFLLQEPVKYLKFSHRPVTFT</sequence>
<evidence type="ECO:0000256" key="1">
    <source>
        <dbReference type="SAM" id="MobiDB-lite"/>
    </source>
</evidence>
<name>A0A1V2JXX7_PSECE</name>
<dbReference type="OrthoDB" id="7026978at2"/>
<proteinExistence type="predicted"/>
<protein>
    <submittedName>
        <fullName evidence="2">Uncharacterized protein</fullName>
    </submittedName>
</protein>
<comment type="caution">
    <text evidence="2">The sequence shown here is derived from an EMBL/GenBank/DDBJ whole genome shotgun (WGS) entry which is preliminary data.</text>
</comment>
<feature type="compositionally biased region" description="Polar residues" evidence="1">
    <location>
        <begin position="17"/>
        <end position="27"/>
    </location>
</feature>
<dbReference type="EMBL" id="MNPW01000019">
    <property type="protein sequence ID" value="ONH50004.1"/>
    <property type="molecule type" value="Genomic_DNA"/>
</dbReference>
<gene>
    <name evidence="2" type="ORF">BLL36_27380</name>
</gene>
<dbReference type="RefSeq" id="WP_076954839.1">
    <property type="nucleotide sequence ID" value="NZ_MNPW01000019.1"/>
</dbReference>
<feature type="region of interest" description="Disordered" evidence="1">
    <location>
        <begin position="1"/>
        <end position="37"/>
    </location>
</feature>